<protein>
    <submittedName>
        <fullName evidence="3">Transporter substrate-binding domain-containing protein</fullName>
    </submittedName>
</protein>
<feature type="domain" description="Solute-binding protein family 3/N-terminal" evidence="2">
    <location>
        <begin position="4"/>
        <end position="215"/>
    </location>
</feature>
<dbReference type="InterPro" id="IPR001638">
    <property type="entry name" value="Solute-binding_3/MltF_N"/>
</dbReference>
<dbReference type="Gene3D" id="3.40.190.10">
    <property type="entry name" value="Periplasmic binding protein-like II"/>
    <property type="match status" value="2"/>
</dbReference>
<sequence length="220" mass="23998">MNYADYRPYSWLDQGRAAGLEPAIASELFKRLGLPVEHRIRPWARAQSEVANGEADGFFATVTTERQQYAQPLGKAVVISQIVAFAHPDAVAMPGFSGALAPELCKHKLAAVRGNGWVKAQLQCAAVQANSTEALLGMLQRKHVELVIEDRLVFRDAAQQHPELPPFREHPLDFSAAPIFFMISKKSALLAQAARIESTLADMQADGSLLAIVRKETGGP</sequence>
<proteinExistence type="predicted"/>
<accession>A0ABU3P9P0</accession>
<comment type="caution">
    <text evidence="3">The sequence shown here is derived from an EMBL/GenBank/DDBJ whole genome shotgun (WGS) entry which is preliminary data.</text>
</comment>
<evidence type="ECO:0000313" key="4">
    <source>
        <dbReference type="Proteomes" id="UP001246372"/>
    </source>
</evidence>
<evidence type="ECO:0000313" key="3">
    <source>
        <dbReference type="EMBL" id="MDT8999238.1"/>
    </source>
</evidence>
<dbReference type="PANTHER" id="PTHR35936:SF25">
    <property type="entry name" value="ABC TRANSPORTER SUBSTRATE-BINDING PROTEIN"/>
    <property type="match status" value="1"/>
</dbReference>
<evidence type="ECO:0000259" key="2">
    <source>
        <dbReference type="Pfam" id="PF00497"/>
    </source>
</evidence>
<gene>
    <name evidence="3" type="ORF">RQP53_08160</name>
</gene>
<dbReference type="PANTHER" id="PTHR35936">
    <property type="entry name" value="MEMBRANE-BOUND LYTIC MUREIN TRANSGLYCOSYLASE F"/>
    <property type="match status" value="1"/>
</dbReference>
<organism evidence="3 4">
    <name type="scientific">Roseateles aquae</name>
    <dbReference type="NCBI Taxonomy" id="3077235"/>
    <lineage>
        <taxon>Bacteria</taxon>
        <taxon>Pseudomonadati</taxon>
        <taxon>Pseudomonadota</taxon>
        <taxon>Betaproteobacteria</taxon>
        <taxon>Burkholderiales</taxon>
        <taxon>Sphaerotilaceae</taxon>
        <taxon>Roseateles</taxon>
    </lineage>
</organism>
<dbReference type="Pfam" id="PF00497">
    <property type="entry name" value="SBP_bac_3"/>
    <property type="match status" value="1"/>
</dbReference>
<dbReference type="Proteomes" id="UP001246372">
    <property type="component" value="Unassembled WGS sequence"/>
</dbReference>
<dbReference type="RefSeq" id="WP_315649728.1">
    <property type="nucleotide sequence ID" value="NZ_JAVXZY010000002.1"/>
</dbReference>
<evidence type="ECO:0000256" key="1">
    <source>
        <dbReference type="ARBA" id="ARBA00022729"/>
    </source>
</evidence>
<reference evidence="3" key="1">
    <citation type="submission" date="2023-09" db="EMBL/GenBank/DDBJ databases">
        <title>Paucibacter sp. APW11 Genome sequencing and assembly.</title>
        <authorList>
            <person name="Kim I."/>
        </authorList>
    </citation>
    <scope>NUCLEOTIDE SEQUENCE</scope>
    <source>
        <strain evidence="3">APW11</strain>
    </source>
</reference>
<keyword evidence="1" id="KW-0732">Signal</keyword>
<keyword evidence="4" id="KW-1185">Reference proteome</keyword>
<dbReference type="SUPFAM" id="SSF53850">
    <property type="entry name" value="Periplasmic binding protein-like II"/>
    <property type="match status" value="1"/>
</dbReference>
<name>A0ABU3P9P0_9BURK</name>
<dbReference type="EMBL" id="JAVXZY010000002">
    <property type="protein sequence ID" value="MDT8999238.1"/>
    <property type="molecule type" value="Genomic_DNA"/>
</dbReference>